<feature type="region of interest" description="Disordered" evidence="1">
    <location>
        <begin position="108"/>
        <end position="198"/>
    </location>
</feature>
<dbReference type="EMBL" id="JASSZA010000020">
    <property type="protein sequence ID" value="KAK2086140.1"/>
    <property type="molecule type" value="Genomic_DNA"/>
</dbReference>
<reference evidence="2 3" key="1">
    <citation type="submission" date="2023-05" db="EMBL/GenBank/DDBJ databases">
        <title>B98-5 Cell Line De Novo Hybrid Assembly: An Optical Mapping Approach.</title>
        <authorList>
            <person name="Kananen K."/>
            <person name="Auerbach J.A."/>
            <person name="Kautto E."/>
            <person name="Blachly J.S."/>
        </authorList>
    </citation>
    <scope>NUCLEOTIDE SEQUENCE [LARGE SCALE GENOMIC DNA]</scope>
    <source>
        <strain evidence="2">B95-8</strain>
        <tissue evidence="2">Cell line</tissue>
    </source>
</reference>
<proteinExistence type="predicted"/>
<accession>A0ABQ9TNM6</accession>
<protein>
    <submittedName>
        <fullName evidence="2">Uncharacterized protein</fullName>
    </submittedName>
</protein>
<organism evidence="2 3">
    <name type="scientific">Saguinus oedipus</name>
    <name type="common">Cotton-top tamarin</name>
    <name type="synonym">Oedipomidas oedipus</name>
    <dbReference type="NCBI Taxonomy" id="9490"/>
    <lineage>
        <taxon>Eukaryota</taxon>
        <taxon>Metazoa</taxon>
        <taxon>Chordata</taxon>
        <taxon>Craniata</taxon>
        <taxon>Vertebrata</taxon>
        <taxon>Euteleostomi</taxon>
        <taxon>Mammalia</taxon>
        <taxon>Eutheria</taxon>
        <taxon>Euarchontoglires</taxon>
        <taxon>Primates</taxon>
        <taxon>Haplorrhini</taxon>
        <taxon>Platyrrhini</taxon>
        <taxon>Cebidae</taxon>
        <taxon>Callitrichinae</taxon>
        <taxon>Saguinus</taxon>
    </lineage>
</organism>
<feature type="non-terminal residue" evidence="2">
    <location>
        <position position="1"/>
    </location>
</feature>
<evidence type="ECO:0000256" key="1">
    <source>
        <dbReference type="SAM" id="MobiDB-lite"/>
    </source>
</evidence>
<keyword evidence="3" id="KW-1185">Reference proteome</keyword>
<name>A0ABQ9TNM6_SAGOE</name>
<evidence type="ECO:0000313" key="2">
    <source>
        <dbReference type="EMBL" id="KAK2086140.1"/>
    </source>
</evidence>
<comment type="caution">
    <text evidence="2">The sequence shown here is derived from an EMBL/GenBank/DDBJ whole genome shotgun (WGS) entry which is preliminary data.</text>
</comment>
<gene>
    <name evidence="2" type="ORF">P7K49_035565</name>
</gene>
<dbReference type="Proteomes" id="UP001266305">
    <property type="component" value="Unassembled WGS sequence"/>
</dbReference>
<evidence type="ECO:0000313" key="3">
    <source>
        <dbReference type="Proteomes" id="UP001266305"/>
    </source>
</evidence>
<feature type="compositionally biased region" description="Acidic residues" evidence="1">
    <location>
        <begin position="116"/>
        <end position="133"/>
    </location>
</feature>
<sequence length="198" mass="20258">PGTGLDPVCLVGCAQVQSHATPSVKLEAVIEPLATAAAATEAATPGSSVDGCQREAGPAVESSSVLVCPKAGHTADPPFCHTWEAFWQHSLGSLSQRVPATAAVAQGFEPGNVNSEPEEEEGGLEDDDGDDEVAGVAEKETQAASKYFHVQQVARQDPRAAPMSNLLPAPGLPSHGQQSNEDHTKDASKASPSVSTAG</sequence>